<comment type="caution">
    <text evidence="1">The sequence shown here is derived from an EMBL/GenBank/DDBJ whole genome shotgun (WGS) entry which is preliminary data.</text>
</comment>
<name>A0A1W0WKS6_HYPEX</name>
<gene>
    <name evidence="1" type="ORF">BV898_10032</name>
</gene>
<accession>A0A1W0WKS6</accession>
<protein>
    <submittedName>
        <fullName evidence="1">Uncharacterized protein</fullName>
    </submittedName>
</protein>
<dbReference type="Proteomes" id="UP000192578">
    <property type="component" value="Unassembled WGS sequence"/>
</dbReference>
<dbReference type="AlphaFoldDB" id="A0A1W0WKS6"/>
<sequence length="105" mass="11272">MFVLGTEAQRAGVEFGSGNEAPSWEYLPRPKTKTGPSFIGFFQSQPAVECQVNMYGIYNTAFSSPELVDQTAQVNVAKNGSSFIIMLWTGNDTASAFAAVLQPGV</sequence>
<organism evidence="1 2">
    <name type="scientific">Hypsibius exemplaris</name>
    <name type="common">Freshwater tardigrade</name>
    <dbReference type="NCBI Taxonomy" id="2072580"/>
    <lineage>
        <taxon>Eukaryota</taxon>
        <taxon>Metazoa</taxon>
        <taxon>Ecdysozoa</taxon>
        <taxon>Tardigrada</taxon>
        <taxon>Eutardigrada</taxon>
        <taxon>Parachela</taxon>
        <taxon>Hypsibioidea</taxon>
        <taxon>Hypsibiidae</taxon>
        <taxon>Hypsibius</taxon>
    </lineage>
</organism>
<keyword evidence="2" id="KW-1185">Reference proteome</keyword>
<proteinExistence type="predicted"/>
<dbReference type="EMBL" id="MTYJ01000082">
    <property type="protein sequence ID" value="OQV15779.1"/>
    <property type="molecule type" value="Genomic_DNA"/>
</dbReference>
<evidence type="ECO:0000313" key="2">
    <source>
        <dbReference type="Proteomes" id="UP000192578"/>
    </source>
</evidence>
<evidence type="ECO:0000313" key="1">
    <source>
        <dbReference type="EMBL" id="OQV15779.1"/>
    </source>
</evidence>
<reference evidence="2" key="1">
    <citation type="submission" date="2017-01" db="EMBL/GenBank/DDBJ databases">
        <title>Comparative genomics of anhydrobiosis in the tardigrade Hypsibius dujardini.</title>
        <authorList>
            <person name="Yoshida Y."/>
            <person name="Koutsovoulos G."/>
            <person name="Laetsch D."/>
            <person name="Stevens L."/>
            <person name="Kumar S."/>
            <person name="Horikawa D."/>
            <person name="Ishino K."/>
            <person name="Komine S."/>
            <person name="Tomita M."/>
            <person name="Blaxter M."/>
            <person name="Arakawa K."/>
        </authorList>
    </citation>
    <scope>NUCLEOTIDE SEQUENCE [LARGE SCALE GENOMIC DNA]</scope>
    <source>
        <strain evidence="2">Z151</strain>
    </source>
</reference>